<evidence type="ECO:0000313" key="2">
    <source>
        <dbReference type="EMBL" id="CAE6479358.1"/>
    </source>
</evidence>
<feature type="compositionally biased region" description="Basic and acidic residues" evidence="1">
    <location>
        <begin position="408"/>
        <end position="436"/>
    </location>
</feature>
<evidence type="ECO:0000256" key="1">
    <source>
        <dbReference type="SAM" id="MobiDB-lite"/>
    </source>
</evidence>
<feature type="compositionally biased region" description="Polar residues" evidence="1">
    <location>
        <begin position="604"/>
        <end position="618"/>
    </location>
</feature>
<evidence type="ECO:0000313" key="3">
    <source>
        <dbReference type="Proteomes" id="UP000663850"/>
    </source>
</evidence>
<feature type="compositionally biased region" description="Polar residues" evidence="1">
    <location>
        <begin position="638"/>
        <end position="661"/>
    </location>
</feature>
<feature type="compositionally biased region" description="Low complexity" evidence="1">
    <location>
        <begin position="24"/>
        <end position="40"/>
    </location>
</feature>
<feature type="compositionally biased region" description="Low complexity" evidence="1">
    <location>
        <begin position="830"/>
        <end position="846"/>
    </location>
</feature>
<sequence>MSRPRPPLHDPYGLLKPPPPEDPASLYSATSNALASTTSLPQTNSPNRRNRQRGISLSRTQHGEEYEDQPYLTNVVRHHGQVTLVPPVNQGRARKARRKRGPEAATSTASLADTLTGPSSSSGPGRVNAGPQPRSRRPRQASETRAISSPDIRLSPYPDYPPPSFEEVLALDRNNVPPSTPTSPPTNEPARASDVTSPMFLVSAPPSLSDPVNNPTATPWEHDRLLGLGLEERVRREYERSLKQSSGSGSAPAADNITSPPQPSSPAPISSSPTATSITASNFLTPQNLSPSPSGAALPLSATNSPKADEPRRSPSPPPVPPKLSELTDTPSVRTSGETLLDSDAGLLVRNTPTEPQLPRPVELDGLSIGDSSQASHLESTSSEQQHPQRTSPDSGVPLTSLLFTTRLRLDGSPEHSPVRESRRELSPVRAGRPEAEVGVSQVTTKGPTENIRSSPFSRVHPVHQVVPLRETTPELSRATSPLRNSSPSRPPDITSLPSPKVSSPTLPSVPVVPVIPERAIPEPSQSSPPITAPRRPPPLPPRPRPRPVGSGVAARISAYESLLANAPKVPPPVPPRPRPRSQITLENASEAQAMRDVPGLTPTGATDSNTRAQQTTVGHGVEAPGVPGGTHIVARSSPATQPPRSSRPASVHVTTRSAESPSRPASVALHDIPPASQPQSDRLGFRSLPTPGLSRPERPVSMSMNVRAQALVPSRTRSDSIGAGVPSLLGDTHTTTRPSTDTRPRSLSRLASVVPQAAASPTPTSPQLLSGELGPRSLPAPAPLRPERPVSANVEAHALVAARIGPDGKLQIIPDAEVIWLDKPNVGIPEPRSGPSGSRPFGERSPPLPSVAAEATASFNREPEVNPFEDSLLSPPIVAPTMSRQSSTTSSVYQPSSPVRSHPPLPDPGPSTSAPTSPTASPPHLADDFEYTDLDLLISRLEENEATRQGANYESEKSSALHTLQLLGQIST</sequence>
<accession>A0A8H3CCD8</accession>
<gene>
    <name evidence="2" type="ORF">RDB_LOCUS73045</name>
</gene>
<feature type="compositionally biased region" description="Low complexity" evidence="1">
    <location>
        <begin position="104"/>
        <end position="125"/>
    </location>
</feature>
<feature type="compositionally biased region" description="Pro residues" evidence="1">
    <location>
        <begin position="178"/>
        <end position="187"/>
    </location>
</feature>
<feature type="compositionally biased region" description="Polar residues" evidence="1">
    <location>
        <begin position="370"/>
        <end position="394"/>
    </location>
</feature>
<feature type="compositionally biased region" description="Low complexity" evidence="1">
    <location>
        <begin position="886"/>
        <end position="900"/>
    </location>
</feature>
<dbReference type="Proteomes" id="UP000663850">
    <property type="component" value="Unassembled WGS sequence"/>
</dbReference>
<feature type="compositionally biased region" description="Polar residues" evidence="1">
    <location>
        <begin position="41"/>
        <end position="60"/>
    </location>
</feature>
<protein>
    <submittedName>
        <fullName evidence="2">Uncharacterized protein</fullName>
    </submittedName>
</protein>
<feature type="compositionally biased region" description="Polar residues" evidence="1">
    <location>
        <begin position="441"/>
        <end position="457"/>
    </location>
</feature>
<feature type="region of interest" description="Disordered" evidence="1">
    <location>
        <begin position="825"/>
        <end position="931"/>
    </location>
</feature>
<feature type="region of interest" description="Disordered" evidence="1">
    <location>
        <begin position="1"/>
        <end position="69"/>
    </location>
</feature>
<feature type="compositionally biased region" description="Pro residues" evidence="1">
    <location>
        <begin position="531"/>
        <end position="543"/>
    </location>
</feature>
<feature type="compositionally biased region" description="Low complexity" evidence="1">
    <location>
        <begin position="267"/>
        <end position="281"/>
    </location>
</feature>
<feature type="compositionally biased region" description="Low complexity" evidence="1">
    <location>
        <begin position="732"/>
        <end position="768"/>
    </location>
</feature>
<reference evidence="2" key="1">
    <citation type="submission" date="2021-01" db="EMBL/GenBank/DDBJ databases">
        <authorList>
            <person name="Kaushik A."/>
        </authorList>
    </citation>
    <scope>NUCLEOTIDE SEQUENCE</scope>
    <source>
        <strain evidence="2">Type strain: AG8-Rh-89/</strain>
    </source>
</reference>
<feature type="compositionally biased region" description="Low complexity" evidence="1">
    <location>
        <begin position="289"/>
        <end position="302"/>
    </location>
</feature>
<comment type="caution">
    <text evidence="2">The sequence shown here is derived from an EMBL/GenBank/DDBJ whole genome shotgun (WGS) entry which is preliminary data.</text>
</comment>
<dbReference type="EMBL" id="CAJMWZ010003826">
    <property type="protein sequence ID" value="CAE6479358.1"/>
    <property type="molecule type" value="Genomic_DNA"/>
</dbReference>
<feature type="compositionally biased region" description="Polar residues" evidence="1">
    <location>
        <begin position="582"/>
        <end position="591"/>
    </location>
</feature>
<proteinExistence type="predicted"/>
<dbReference type="AlphaFoldDB" id="A0A8H3CCD8"/>
<feature type="compositionally biased region" description="Low complexity" evidence="1">
    <location>
        <begin position="911"/>
        <end position="924"/>
    </location>
</feature>
<feature type="compositionally biased region" description="Polar residues" evidence="1">
    <location>
        <begin position="327"/>
        <end position="338"/>
    </location>
</feature>
<feature type="compositionally biased region" description="Low complexity" evidence="1">
    <location>
        <begin position="495"/>
        <end position="515"/>
    </location>
</feature>
<feature type="compositionally biased region" description="Basic and acidic residues" evidence="1">
    <location>
        <begin position="220"/>
        <end position="242"/>
    </location>
</feature>
<organism evidence="2 3">
    <name type="scientific">Rhizoctonia solani</name>
    <dbReference type="NCBI Taxonomy" id="456999"/>
    <lineage>
        <taxon>Eukaryota</taxon>
        <taxon>Fungi</taxon>
        <taxon>Dikarya</taxon>
        <taxon>Basidiomycota</taxon>
        <taxon>Agaricomycotina</taxon>
        <taxon>Agaricomycetes</taxon>
        <taxon>Cantharellales</taxon>
        <taxon>Ceratobasidiaceae</taxon>
        <taxon>Rhizoctonia</taxon>
    </lineage>
</organism>
<name>A0A8H3CCD8_9AGAM</name>
<feature type="region of interest" description="Disordered" evidence="1">
    <location>
        <begin position="81"/>
        <end position="790"/>
    </location>
</feature>